<reference evidence="1" key="1">
    <citation type="journal article" date="2014" name="Int. J. Syst. Evol. Microbiol.">
        <title>Complete genome sequence of Corynebacterium casei LMG S-19264T (=DSM 44701T), isolated from a smear-ripened cheese.</title>
        <authorList>
            <consortium name="US DOE Joint Genome Institute (JGI-PGF)"/>
            <person name="Walter F."/>
            <person name="Albersmeier A."/>
            <person name="Kalinowski J."/>
            <person name="Ruckert C."/>
        </authorList>
    </citation>
    <scope>NUCLEOTIDE SEQUENCE</scope>
    <source>
        <strain evidence="1">JCM 15325</strain>
    </source>
</reference>
<dbReference type="RefSeq" id="WP_188801681.1">
    <property type="nucleotide sequence ID" value="NZ_BMOK01000002.1"/>
</dbReference>
<name>A0A917S0M4_9BACL</name>
<evidence type="ECO:0000313" key="2">
    <source>
        <dbReference type="Proteomes" id="UP000654670"/>
    </source>
</evidence>
<dbReference type="SUPFAM" id="SSF55811">
    <property type="entry name" value="Nudix"/>
    <property type="match status" value="1"/>
</dbReference>
<dbReference type="Gene3D" id="3.90.79.10">
    <property type="entry name" value="Nucleoside Triphosphate Pyrophosphohydrolase"/>
    <property type="match status" value="1"/>
</dbReference>
<organism evidence="1 2">
    <name type="scientific">Sporolactobacillus putidus</name>
    <dbReference type="NCBI Taxonomy" id="492735"/>
    <lineage>
        <taxon>Bacteria</taxon>
        <taxon>Bacillati</taxon>
        <taxon>Bacillota</taxon>
        <taxon>Bacilli</taxon>
        <taxon>Bacillales</taxon>
        <taxon>Sporolactobacillaceae</taxon>
        <taxon>Sporolactobacillus</taxon>
    </lineage>
</organism>
<evidence type="ECO:0000313" key="1">
    <source>
        <dbReference type="EMBL" id="GGL45447.1"/>
    </source>
</evidence>
<keyword evidence="2" id="KW-1185">Reference proteome</keyword>
<gene>
    <name evidence="1" type="primary">ymaB</name>
    <name evidence="1" type="ORF">GCM10007968_06930</name>
</gene>
<dbReference type="EMBL" id="BMOK01000002">
    <property type="protein sequence ID" value="GGL45447.1"/>
    <property type="molecule type" value="Genomic_DNA"/>
</dbReference>
<dbReference type="Proteomes" id="UP000654670">
    <property type="component" value="Unassembled WGS sequence"/>
</dbReference>
<dbReference type="AlphaFoldDB" id="A0A917S0M4"/>
<proteinExistence type="predicted"/>
<evidence type="ECO:0008006" key="3">
    <source>
        <dbReference type="Google" id="ProtNLM"/>
    </source>
</evidence>
<reference evidence="1" key="2">
    <citation type="submission" date="2020-09" db="EMBL/GenBank/DDBJ databases">
        <authorList>
            <person name="Sun Q."/>
            <person name="Ohkuma M."/>
        </authorList>
    </citation>
    <scope>NUCLEOTIDE SEQUENCE</scope>
    <source>
        <strain evidence="1">JCM 15325</strain>
    </source>
</reference>
<comment type="caution">
    <text evidence="1">The sequence shown here is derived from an EMBL/GenBank/DDBJ whole genome shotgun (WGS) entry which is preliminary data.</text>
</comment>
<protein>
    <recommendedName>
        <fullName evidence="3">Nudix hydrolase domain-containing protein</fullName>
    </recommendedName>
</protein>
<sequence>MGKMDEPIIVVKRDILFGTGTGHDLTFQGMETKPEKIEIIEKRMAESYKIMRRGDAEEDPEYKQPIPYAVLRKGTQFFTYKRLGGGGESRLHGKISLGVGGHMNQVGGASHFKKVFLDNLTRELNEELEIRDTGKLEFRTIGLINDDAAEVGRVHVGILVVIDLPVSAKIAVHEKEKLEGKWMNMDELADPGIYERLESWSAFALDALKGQSLLKDRHS</sequence>
<accession>A0A917S0M4</accession>
<dbReference type="InterPro" id="IPR015797">
    <property type="entry name" value="NUDIX_hydrolase-like_dom_sf"/>
</dbReference>